<comment type="caution">
    <text evidence="2">The sequence shown here is derived from an EMBL/GenBank/DDBJ whole genome shotgun (WGS) entry which is preliminary data.</text>
</comment>
<dbReference type="EMBL" id="VFQF01000001">
    <property type="protein sequence ID" value="TQN47266.1"/>
    <property type="molecule type" value="Genomic_DNA"/>
</dbReference>
<dbReference type="Proteomes" id="UP000320085">
    <property type="component" value="Unassembled WGS sequence"/>
</dbReference>
<feature type="signal peptide" evidence="1">
    <location>
        <begin position="1"/>
        <end position="21"/>
    </location>
</feature>
<feature type="chain" id="PRO_5039717434" evidence="1">
    <location>
        <begin position="22"/>
        <end position="160"/>
    </location>
</feature>
<reference evidence="2 3" key="1">
    <citation type="submission" date="2019-06" db="EMBL/GenBank/DDBJ databases">
        <title>Sequencing the genomes of 1000 actinobacteria strains.</title>
        <authorList>
            <person name="Klenk H.-P."/>
        </authorList>
    </citation>
    <scope>NUCLEOTIDE SEQUENCE [LARGE SCALE GENOMIC DNA]</scope>
    <source>
        <strain evidence="2 3">DSM 21776</strain>
    </source>
</reference>
<evidence type="ECO:0000313" key="2">
    <source>
        <dbReference type="EMBL" id="TQN47266.1"/>
    </source>
</evidence>
<evidence type="ECO:0000256" key="1">
    <source>
        <dbReference type="SAM" id="SignalP"/>
    </source>
</evidence>
<organism evidence="2 3">
    <name type="scientific">Humibacillus xanthopallidus</name>
    <dbReference type="NCBI Taxonomy" id="412689"/>
    <lineage>
        <taxon>Bacteria</taxon>
        <taxon>Bacillati</taxon>
        <taxon>Actinomycetota</taxon>
        <taxon>Actinomycetes</taxon>
        <taxon>Micrococcales</taxon>
        <taxon>Intrasporangiaceae</taxon>
        <taxon>Humibacillus</taxon>
    </lineage>
</organism>
<dbReference type="RefSeq" id="WP_185747034.1">
    <property type="nucleotide sequence ID" value="NZ_BAAAQC010000005.1"/>
</dbReference>
<accession>A0A543PT84</accession>
<sequence>MKVVKSVLVAMIAFGVAIVMANPAAAVAAKFFSVSSSVGSSGALVVSFDERGLGNGDIDYTLTADASAVYACINGGGNHPKAANKETVNGDVTGGGTFQPKNGRVQASLSAGPISAGGFSCPSGQRLVLASVSYTNIQLTDTTNGTGVSVPDTSRVFFAV</sequence>
<proteinExistence type="predicted"/>
<dbReference type="AlphaFoldDB" id="A0A543PT84"/>
<protein>
    <submittedName>
        <fullName evidence="2">Uncharacterized protein</fullName>
    </submittedName>
</protein>
<evidence type="ECO:0000313" key="3">
    <source>
        <dbReference type="Proteomes" id="UP000320085"/>
    </source>
</evidence>
<gene>
    <name evidence="2" type="ORF">FHX52_0359</name>
</gene>
<keyword evidence="1" id="KW-0732">Signal</keyword>
<name>A0A543PT84_9MICO</name>